<feature type="compositionally biased region" description="Acidic residues" evidence="13">
    <location>
        <begin position="818"/>
        <end position="827"/>
    </location>
</feature>
<keyword evidence="16" id="KW-1185">Reference proteome</keyword>
<dbReference type="PRINTS" id="PR01663">
    <property type="entry name" value="MCMPROTEIN7"/>
</dbReference>
<dbReference type="PROSITE" id="PS00847">
    <property type="entry name" value="MCM_1"/>
    <property type="match status" value="1"/>
</dbReference>
<dbReference type="InterPro" id="IPR003593">
    <property type="entry name" value="AAA+_ATPase"/>
</dbReference>
<dbReference type="PANTHER" id="PTHR11630">
    <property type="entry name" value="DNA REPLICATION LICENSING FACTOR MCM FAMILY MEMBER"/>
    <property type="match status" value="1"/>
</dbReference>
<evidence type="ECO:0000256" key="7">
    <source>
        <dbReference type="ARBA" id="ARBA00023125"/>
    </source>
</evidence>
<protein>
    <recommendedName>
        <fullName evidence="12">DNA replication licensing factor MCM7</fullName>
        <ecNumber evidence="12">3.6.4.12</ecNumber>
    </recommendedName>
</protein>
<dbReference type="Proteomes" id="UP000478008">
    <property type="component" value="Unassembled WGS sequence"/>
</dbReference>
<evidence type="ECO:0000313" key="15">
    <source>
        <dbReference type="EMBL" id="VUG17524.1"/>
    </source>
</evidence>
<comment type="function">
    <text evidence="12">Acts as component of the MCM2-7 complex (MCM complex) which is the replicative helicase essential for 'once per cell cycle' DNA replication initiation and elongation in eukaryotic cells. The active ATPase sites in the MCM2-7 ring are formed through the interaction surfaces of two neighboring subunits such that a critical structure of a conserved arginine finger motif is provided in trans relative to the ATP-binding site of the Walker A box of the adjacent subunit. The six ATPase active sites, however, are likely to contribute differentially to the complex helicase activity.</text>
</comment>
<dbReference type="InterPro" id="IPR001208">
    <property type="entry name" value="MCM_dom"/>
</dbReference>
<dbReference type="EMBL" id="CABFWN010000002">
    <property type="protein sequence ID" value="VUG17524.1"/>
    <property type="molecule type" value="Genomic_DNA"/>
</dbReference>
<dbReference type="GO" id="GO:0006267">
    <property type="term" value="P:pre-replicative complex assembly involved in nuclear cell cycle DNA replication"/>
    <property type="evidence" value="ECO:0007669"/>
    <property type="project" value="UniProtKB-ARBA"/>
</dbReference>
<keyword evidence="6 11" id="KW-0067">ATP-binding</keyword>
<dbReference type="GO" id="GO:0006270">
    <property type="term" value="P:DNA replication initiation"/>
    <property type="evidence" value="ECO:0007669"/>
    <property type="project" value="InterPro"/>
</dbReference>
<dbReference type="InterPro" id="IPR027417">
    <property type="entry name" value="P-loop_NTPase"/>
</dbReference>
<dbReference type="GO" id="GO:0043596">
    <property type="term" value="C:nuclear replication fork"/>
    <property type="evidence" value="ECO:0007669"/>
    <property type="project" value="UniProtKB-ARBA"/>
</dbReference>
<evidence type="ECO:0000256" key="12">
    <source>
        <dbReference type="RuleBase" id="RU365012"/>
    </source>
</evidence>
<dbReference type="PANTHER" id="PTHR11630:SF26">
    <property type="entry name" value="DNA REPLICATION LICENSING FACTOR MCM7"/>
    <property type="match status" value="1"/>
</dbReference>
<comment type="catalytic activity">
    <reaction evidence="10">
        <text>ATP + H2O = ADP + phosphate + H(+)</text>
        <dbReference type="Rhea" id="RHEA:13065"/>
        <dbReference type="ChEBI" id="CHEBI:15377"/>
        <dbReference type="ChEBI" id="CHEBI:15378"/>
        <dbReference type="ChEBI" id="CHEBI:30616"/>
        <dbReference type="ChEBI" id="CHEBI:43474"/>
        <dbReference type="ChEBI" id="CHEBI:456216"/>
        <dbReference type="EC" id="3.6.4.12"/>
    </reaction>
    <physiologicalReaction direction="left-to-right" evidence="10">
        <dbReference type="Rhea" id="RHEA:13066"/>
    </physiologicalReaction>
</comment>
<dbReference type="Gene3D" id="3.30.1640.10">
    <property type="entry name" value="mini-chromosome maintenance (MCM) complex, chain A, domain 1"/>
    <property type="match status" value="1"/>
</dbReference>
<dbReference type="SMART" id="SM00382">
    <property type="entry name" value="AAA"/>
    <property type="match status" value="1"/>
</dbReference>
<dbReference type="InterPro" id="IPR027925">
    <property type="entry name" value="MCM_N"/>
</dbReference>
<dbReference type="PRINTS" id="PR01657">
    <property type="entry name" value="MCMFAMILY"/>
</dbReference>
<keyword evidence="8 12" id="KW-0539">Nucleus</keyword>
<proteinExistence type="inferred from homology"/>
<comment type="similarity">
    <text evidence="11">Belongs to the MCM family.</text>
</comment>
<evidence type="ECO:0000256" key="8">
    <source>
        <dbReference type="ARBA" id="ARBA00023242"/>
    </source>
</evidence>
<dbReference type="SMART" id="SM00350">
    <property type="entry name" value="MCM"/>
    <property type="match status" value="1"/>
</dbReference>
<dbReference type="GO" id="GO:0006279">
    <property type="term" value="P:premeiotic DNA replication"/>
    <property type="evidence" value="ECO:0007669"/>
    <property type="project" value="UniProtKB-ARBA"/>
</dbReference>
<dbReference type="GO" id="GO:0017116">
    <property type="term" value="F:single-stranded DNA helicase activity"/>
    <property type="evidence" value="ECO:0007669"/>
    <property type="project" value="TreeGrafter"/>
</dbReference>
<keyword evidence="7 11" id="KW-0238">DNA-binding</keyword>
<dbReference type="GO" id="GO:0005656">
    <property type="term" value="C:nuclear pre-replicative complex"/>
    <property type="evidence" value="ECO:0007669"/>
    <property type="project" value="UniProtKB-ARBA"/>
</dbReference>
<evidence type="ECO:0000256" key="6">
    <source>
        <dbReference type="ARBA" id="ARBA00022840"/>
    </source>
</evidence>
<keyword evidence="2 12" id="KW-0235">DNA replication</keyword>
<dbReference type="Pfam" id="PF14551">
    <property type="entry name" value="MCM_N"/>
    <property type="match status" value="1"/>
</dbReference>
<dbReference type="Pfam" id="PF00493">
    <property type="entry name" value="MCM"/>
    <property type="match status" value="1"/>
</dbReference>
<dbReference type="InterPro" id="IPR031327">
    <property type="entry name" value="MCM"/>
</dbReference>
<dbReference type="InterPro" id="IPR012340">
    <property type="entry name" value="NA-bd_OB-fold"/>
</dbReference>
<name>A0A7D9H173_DEKBR</name>
<dbReference type="GO" id="GO:0071162">
    <property type="term" value="C:CMG complex"/>
    <property type="evidence" value="ECO:0007669"/>
    <property type="project" value="UniProtKB-ARBA"/>
</dbReference>
<dbReference type="InterPro" id="IPR018525">
    <property type="entry name" value="MCM_CS"/>
</dbReference>
<evidence type="ECO:0000256" key="9">
    <source>
        <dbReference type="ARBA" id="ARBA00023306"/>
    </source>
</evidence>
<dbReference type="Gene3D" id="2.40.50.140">
    <property type="entry name" value="Nucleic acid-binding proteins"/>
    <property type="match status" value="1"/>
</dbReference>
<keyword evidence="3 11" id="KW-0547">Nucleotide-binding</keyword>
<dbReference type="GO" id="GO:0000727">
    <property type="term" value="P:double-strand break repair via break-induced replication"/>
    <property type="evidence" value="ECO:0007669"/>
    <property type="project" value="TreeGrafter"/>
</dbReference>
<reference evidence="15 16" key="1">
    <citation type="submission" date="2019-07" db="EMBL/GenBank/DDBJ databases">
        <authorList>
            <person name="Friedrich A."/>
            <person name="Schacherer J."/>
        </authorList>
    </citation>
    <scope>NUCLEOTIDE SEQUENCE [LARGE SCALE GENOMIC DNA]</scope>
</reference>
<dbReference type="PROSITE" id="PS50051">
    <property type="entry name" value="MCM_2"/>
    <property type="match status" value="1"/>
</dbReference>
<evidence type="ECO:0000256" key="10">
    <source>
        <dbReference type="ARBA" id="ARBA00048432"/>
    </source>
</evidence>
<evidence type="ECO:0000256" key="4">
    <source>
        <dbReference type="ARBA" id="ARBA00022801"/>
    </source>
</evidence>
<evidence type="ECO:0000313" key="16">
    <source>
        <dbReference type="Proteomes" id="UP000478008"/>
    </source>
</evidence>
<dbReference type="CDD" id="cd17758">
    <property type="entry name" value="MCM7"/>
    <property type="match status" value="1"/>
</dbReference>
<evidence type="ECO:0000256" key="3">
    <source>
        <dbReference type="ARBA" id="ARBA00022741"/>
    </source>
</evidence>
<dbReference type="SUPFAM" id="SSF50249">
    <property type="entry name" value="Nucleic acid-binding proteins"/>
    <property type="match status" value="1"/>
</dbReference>
<sequence>MATLAASAPGGVVLPAVQMNINYGDLKEEIRDFLQHFKSTESLEEAKEESAEGLYDHSAAELEHDDEDLQGVGKGPKYMHLLQRVANRELTALYIDLDDVKTYEETQRPAGRSSGSLTDIVMRNTEHFVNLFSEVIDEIMPDPTVNLSHKDDVLDVIIHQRKLRNARLIEEHQQELANSGLVGDNAEQQQRAAIDVEGSADLFPAELTRRYNLYFRPPTGATLKGPRKALAVREVRGSHLGKLITVRGIVTRVSDVKPAVQVNAYTCDTCGYEIFQEVTSNTFTPLTECNSPQCMSNQHRGHLFPSTRASKFLPFQDVKIQELASQVPVGQIPRMLNIHVVGTLVRSMDPGDIVDVAGIFLPVPYTAYKAWKAGLLTETYLLAQSVKQHKRKYENLGITPEVEEKVSEIRSQGHLYERLASSIAPEIYGNLDIKKALLLLLVGGVTKEMNDGMRIRGDVNILLMGDPGVAKSQLLKSISKLAPRGVYTTGKGSSGVGLTAAVMRDPITDEMVLEGGALVLADNGVCCIDEFDKMDESDRTAIHEVMEQQTISISKAGITTTLNARASILAAANPLYGRYNPKLSPFQNINLPAALMSRFDIMFVILDKPDREQDERLAEHVAYVHMYNRQPASALEPLDATTMRQFISIARRFRPVITPEVRDYVVQQYVKMRKESKKYEFSKFYFGHTTPRTLLGILRLSQALARVRFSNEVDTEDIDEALRLVNVARQSLSDNIDESDNLSESDSSKVFNLIREKIRQSGEKIVSVAALRNACIGKGFTEDLFKECIYRYQSLNLWHLVDDDEMLAIVGNLGDEDFDAADDDNEESTVKDSKHSSNADTDGDGDKSMSE</sequence>
<feature type="compositionally biased region" description="Basic and acidic residues" evidence="13">
    <location>
        <begin position="828"/>
        <end position="837"/>
    </location>
</feature>
<evidence type="ECO:0000256" key="13">
    <source>
        <dbReference type="SAM" id="MobiDB-lite"/>
    </source>
</evidence>
<keyword evidence="4 12" id="KW-0378">Hydrolase</keyword>
<dbReference type="GO" id="GO:0097373">
    <property type="term" value="C:MCM core complex"/>
    <property type="evidence" value="ECO:0007669"/>
    <property type="project" value="UniProtKB-ARBA"/>
</dbReference>
<evidence type="ECO:0000256" key="5">
    <source>
        <dbReference type="ARBA" id="ARBA00022806"/>
    </source>
</evidence>
<dbReference type="AlphaFoldDB" id="A0A7D9H173"/>
<dbReference type="Gene3D" id="2.20.28.10">
    <property type="match status" value="1"/>
</dbReference>
<gene>
    <name evidence="12 15" type="primary">MCM7</name>
    <name evidence="15" type="ORF">DEBR0S2_09560G</name>
</gene>
<dbReference type="GO" id="GO:0003697">
    <property type="term" value="F:single-stranded DNA binding"/>
    <property type="evidence" value="ECO:0007669"/>
    <property type="project" value="TreeGrafter"/>
</dbReference>
<evidence type="ECO:0000256" key="1">
    <source>
        <dbReference type="ARBA" id="ARBA00004123"/>
    </source>
</evidence>
<dbReference type="GO" id="GO:0016787">
    <property type="term" value="F:hydrolase activity"/>
    <property type="evidence" value="ECO:0007669"/>
    <property type="project" value="UniProtKB-KW"/>
</dbReference>
<evidence type="ECO:0000256" key="2">
    <source>
        <dbReference type="ARBA" id="ARBA00022705"/>
    </source>
</evidence>
<dbReference type="InterPro" id="IPR033762">
    <property type="entry name" value="MCM_OB"/>
</dbReference>
<feature type="domain" description="MCM C-terminal AAA(+) ATPase" evidence="14">
    <location>
        <begin position="415"/>
        <end position="621"/>
    </location>
</feature>
<dbReference type="Gene3D" id="3.40.50.300">
    <property type="entry name" value="P-loop containing nucleotide triphosphate hydrolases"/>
    <property type="match status" value="1"/>
</dbReference>
<organism evidence="15 16">
    <name type="scientific">Dekkera bruxellensis</name>
    <name type="common">Brettanomyces custersii</name>
    <dbReference type="NCBI Taxonomy" id="5007"/>
    <lineage>
        <taxon>Eukaryota</taxon>
        <taxon>Fungi</taxon>
        <taxon>Dikarya</taxon>
        <taxon>Ascomycota</taxon>
        <taxon>Saccharomycotina</taxon>
        <taxon>Pichiomycetes</taxon>
        <taxon>Pichiales</taxon>
        <taxon>Pichiaceae</taxon>
        <taxon>Brettanomyces</taxon>
    </lineage>
</organism>
<keyword evidence="9 12" id="KW-0131">Cell cycle</keyword>
<dbReference type="GO" id="GO:0003688">
    <property type="term" value="F:DNA replication origin binding"/>
    <property type="evidence" value="ECO:0007669"/>
    <property type="project" value="UniProtKB-ARBA"/>
</dbReference>
<dbReference type="EC" id="3.6.4.12" evidence="12"/>
<dbReference type="GO" id="GO:0042555">
    <property type="term" value="C:MCM complex"/>
    <property type="evidence" value="ECO:0007669"/>
    <property type="project" value="InterPro"/>
</dbReference>
<dbReference type="GO" id="GO:0005524">
    <property type="term" value="F:ATP binding"/>
    <property type="evidence" value="ECO:0007669"/>
    <property type="project" value="UniProtKB-KW"/>
</dbReference>
<dbReference type="Pfam" id="PF17207">
    <property type="entry name" value="MCM_OB"/>
    <property type="match status" value="1"/>
</dbReference>
<keyword evidence="5 12" id="KW-0347">Helicase</keyword>
<dbReference type="FunFam" id="3.40.50.300:FF:000288">
    <property type="entry name" value="DNA replication licensing factor MCM7"/>
    <property type="match status" value="1"/>
</dbReference>
<evidence type="ECO:0000259" key="14">
    <source>
        <dbReference type="PROSITE" id="PS50051"/>
    </source>
</evidence>
<dbReference type="Pfam" id="PF24901">
    <property type="entry name" value="WHD_MCM7"/>
    <property type="match status" value="1"/>
</dbReference>
<comment type="subcellular location">
    <subcellularLocation>
        <location evidence="1 12">Nucleus</location>
    </subcellularLocation>
</comment>
<dbReference type="FunFam" id="2.20.28.10:FF:000004">
    <property type="entry name" value="DNA replication licensing factor MCM7"/>
    <property type="match status" value="1"/>
</dbReference>
<dbReference type="GO" id="GO:0006271">
    <property type="term" value="P:DNA strand elongation involved in DNA replication"/>
    <property type="evidence" value="ECO:0007669"/>
    <property type="project" value="TreeGrafter"/>
</dbReference>
<dbReference type="InterPro" id="IPR041562">
    <property type="entry name" value="MCM_lid"/>
</dbReference>
<evidence type="ECO:0000256" key="11">
    <source>
        <dbReference type="RuleBase" id="RU004070"/>
    </source>
</evidence>
<dbReference type="InterPro" id="IPR008050">
    <property type="entry name" value="MCM7"/>
</dbReference>
<dbReference type="SUPFAM" id="SSF52540">
    <property type="entry name" value="P-loop containing nucleoside triphosphate hydrolases"/>
    <property type="match status" value="1"/>
</dbReference>
<dbReference type="Pfam" id="PF17855">
    <property type="entry name" value="MCM_lid"/>
    <property type="match status" value="1"/>
</dbReference>
<feature type="region of interest" description="Disordered" evidence="13">
    <location>
        <begin position="818"/>
        <end position="851"/>
    </location>
</feature>
<accession>A0A7D9H173</accession>